<evidence type="ECO:0000313" key="2">
    <source>
        <dbReference type="Proteomes" id="UP000244855"/>
    </source>
</evidence>
<dbReference type="AlphaFoldDB" id="A0A2V1D7D5"/>
<proteinExistence type="predicted"/>
<organism evidence="1 2">
    <name type="scientific">Periconia macrospinosa</name>
    <dbReference type="NCBI Taxonomy" id="97972"/>
    <lineage>
        <taxon>Eukaryota</taxon>
        <taxon>Fungi</taxon>
        <taxon>Dikarya</taxon>
        <taxon>Ascomycota</taxon>
        <taxon>Pezizomycotina</taxon>
        <taxon>Dothideomycetes</taxon>
        <taxon>Pleosporomycetidae</taxon>
        <taxon>Pleosporales</taxon>
        <taxon>Massarineae</taxon>
        <taxon>Periconiaceae</taxon>
        <taxon>Periconia</taxon>
    </lineage>
</organism>
<dbReference type="OrthoDB" id="3754258at2759"/>
<sequence>GKFTRKIDAAFHLGKLAEIYRQLNSIEAAILTQLRTGKSFLNEYLHQIKATDTAACECRCTESVAHFLFAC</sequence>
<evidence type="ECO:0008006" key="3">
    <source>
        <dbReference type="Google" id="ProtNLM"/>
    </source>
</evidence>
<dbReference type="EMBL" id="KZ805557">
    <property type="protein sequence ID" value="PVH93965.1"/>
    <property type="molecule type" value="Genomic_DNA"/>
</dbReference>
<protein>
    <recommendedName>
        <fullName evidence="3">Reverse transcriptase zinc-binding domain-containing protein</fullName>
    </recommendedName>
</protein>
<dbReference type="STRING" id="97972.A0A2V1D7D5"/>
<reference evidence="1 2" key="1">
    <citation type="journal article" date="2018" name="Sci. Rep.">
        <title>Comparative genomics provides insights into the lifestyle and reveals functional heterogeneity of dark septate endophytic fungi.</title>
        <authorList>
            <person name="Knapp D.G."/>
            <person name="Nemeth J.B."/>
            <person name="Barry K."/>
            <person name="Hainaut M."/>
            <person name="Henrissat B."/>
            <person name="Johnson J."/>
            <person name="Kuo A."/>
            <person name="Lim J.H.P."/>
            <person name="Lipzen A."/>
            <person name="Nolan M."/>
            <person name="Ohm R.A."/>
            <person name="Tamas L."/>
            <person name="Grigoriev I.V."/>
            <person name="Spatafora J.W."/>
            <person name="Nagy L.G."/>
            <person name="Kovacs G.M."/>
        </authorList>
    </citation>
    <scope>NUCLEOTIDE SEQUENCE [LARGE SCALE GENOMIC DNA]</scope>
    <source>
        <strain evidence="1 2">DSE2036</strain>
    </source>
</reference>
<dbReference type="Proteomes" id="UP000244855">
    <property type="component" value="Unassembled WGS sequence"/>
</dbReference>
<feature type="non-terminal residue" evidence="1">
    <location>
        <position position="71"/>
    </location>
</feature>
<accession>A0A2V1D7D5</accession>
<feature type="non-terminal residue" evidence="1">
    <location>
        <position position="1"/>
    </location>
</feature>
<evidence type="ECO:0000313" key="1">
    <source>
        <dbReference type="EMBL" id="PVH93965.1"/>
    </source>
</evidence>
<name>A0A2V1D7D5_9PLEO</name>
<keyword evidence="2" id="KW-1185">Reference proteome</keyword>
<gene>
    <name evidence="1" type="ORF">DM02DRAFT_503803</name>
</gene>